<dbReference type="EC" id="2.6.1.42" evidence="6"/>
<evidence type="ECO:0000256" key="13">
    <source>
        <dbReference type="ARBA" id="ARBA00048798"/>
    </source>
</evidence>
<keyword evidence="17" id="KW-1185">Reference proteome</keyword>
<dbReference type="InterPro" id="IPR005786">
    <property type="entry name" value="B_amino_transII"/>
</dbReference>
<reference evidence="16 17" key="1">
    <citation type="submission" date="2023-03" db="EMBL/GenBank/DDBJ databases">
        <title>Complete genome sequences of several Auritidibacter ignavus strains isolated from ear infections.</title>
        <authorList>
            <person name="Baehr T."/>
            <person name="Baumhoegger A.M."/>
        </authorList>
    </citation>
    <scope>NUCLEOTIDE SEQUENCE [LARGE SCALE GENOMIC DNA]</scope>
    <source>
        <strain evidence="16 17">BABAE-6</strain>
    </source>
</reference>
<dbReference type="GO" id="GO:0008652">
    <property type="term" value="P:amino acid biosynthetic process"/>
    <property type="evidence" value="ECO:0007669"/>
    <property type="project" value="UniProtKB-KW"/>
</dbReference>
<organism evidence="16 17">
    <name type="scientific">Auritidibacter ignavus</name>
    <dbReference type="NCBI Taxonomy" id="678932"/>
    <lineage>
        <taxon>Bacteria</taxon>
        <taxon>Bacillati</taxon>
        <taxon>Actinomycetota</taxon>
        <taxon>Actinomycetes</taxon>
        <taxon>Micrococcales</taxon>
        <taxon>Micrococcaceae</taxon>
        <taxon>Auritidibacter</taxon>
    </lineage>
</organism>
<dbReference type="Pfam" id="PF01063">
    <property type="entry name" value="Aminotran_4"/>
    <property type="match status" value="1"/>
</dbReference>
<evidence type="ECO:0000256" key="15">
    <source>
        <dbReference type="PIRSR" id="PIRSR006468-1"/>
    </source>
</evidence>
<evidence type="ECO:0000256" key="12">
    <source>
        <dbReference type="ARBA" id="ARBA00048212"/>
    </source>
</evidence>
<dbReference type="InterPro" id="IPR043132">
    <property type="entry name" value="BCAT-like_C"/>
</dbReference>
<dbReference type="GO" id="GO:0009082">
    <property type="term" value="P:branched-chain amino acid biosynthetic process"/>
    <property type="evidence" value="ECO:0007669"/>
    <property type="project" value="UniProtKB-KW"/>
</dbReference>
<dbReference type="NCBIfam" id="NF009897">
    <property type="entry name" value="PRK13357.1"/>
    <property type="match status" value="1"/>
</dbReference>
<dbReference type="AlphaFoldDB" id="A0AAJ6AJL7"/>
<dbReference type="Proteomes" id="UP001224674">
    <property type="component" value="Chromosome"/>
</dbReference>
<gene>
    <name evidence="16" type="ORF">QDX21_00975</name>
</gene>
<comment type="cofactor">
    <cofactor evidence="1">
        <name>pyridoxal 5'-phosphate</name>
        <dbReference type="ChEBI" id="CHEBI:597326"/>
    </cofactor>
</comment>
<dbReference type="GO" id="GO:0004084">
    <property type="term" value="F:branched-chain-amino-acid transaminase activity"/>
    <property type="evidence" value="ECO:0007669"/>
    <property type="project" value="UniProtKB-EC"/>
</dbReference>
<dbReference type="InterPro" id="IPR043131">
    <property type="entry name" value="BCAT-like_N"/>
</dbReference>
<feature type="modified residue" description="N6-(pyridoxal phosphate)lysine" evidence="15">
    <location>
        <position position="215"/>
    </location>
</feature>
<proteinExistence type="inferred from homology"/>
<comment type="pathway">
    <text evidence="2">Amino-acid biosynthesis; L-isoleucine biosynthesis; L-isoleucine from 2-oxobutanoate: step 4/4.</text>
</comment>
<evidence type="ECO:0000256" key="1">
    <source>
        <dbReference type="ARBA" id="ARBA00001933"/>
    </source>
</evidence>
<dbReference type="InterPro" id="IPR036038">
    <property type="entry name" value="Aminotransferase-like"/>
</dbReference>
<name>A0AAJ6AJL7_9MICC</name>
<dbReference type="PIRSF" id="PIRSF006468">
    <property type="entry name" value="BCAT1"/>
    <property type="match status" value="1"/>
</dbReference>
<keyword evidence="7 16" id="KW-0032">Aminotransferase</keyword>
<evidence type="ECO:0000256" key="7">
    <source>
        <dbReference type="ARBA" id="ARBA00022576"/>
    </source>
</evidence>
<comment type="catalytic activity">
    <reaction evidence="13">
        <text>L-isoleucine + 2-oxoglutarate = (S)-3-methyl-2-oxopentanoate + L-glutamate</text>
        <dbReference type="Rhea" id="RHEA:24801"/>
        <dbReference type="ChEBI" id="CHEBI:16810"/>
        <dbReference type="ChEBI" id="CHEBI:29985"/>
        <dbReference type="ChEBI" id="CHEBI:35146"/>
        <dbReference type="ChEBI" id="CHEBI:58045"/>
        <dbReference type="EC" id="2.6.1.42"/>
    </reaction>
</comment>
<dbReference type="InterPro" id="IPR001544">
    <property type="entry name" value="Aminotrans_IV"/>
</dbReference>
<evidence type="ECO:0000313" key="17">
    <source>
        <dbReference type="Proteomes" id="UP001224674"/>
    </source>
</evidence>
<dbReference type="EMBL" id="CP122566">
    <property type="protein sequence ID" value="WGH93424.1"/>
    <property type="molecule type" value="Genomic_DNA"/>
</dbReference>
<dbReference type="SUPFAM" id="SSF56752">
    <property type="entry name" value="D-aminoacid aminotransferase-like PLP-dependent enzymes"/>
    <property type="match status" value="1"/>
</dbReference>
<evidence type="ECO:0000256" key="11">
    <source>
        <dbReference type="ARBA" id="ARBA00023304"/>
    </source>
</evidence>
<comment type="catalytic activity">
    <reaction evidence="14">
        <text>L-leucine + 2-oxoglutarate = 4-methyl-2-oxopentanoate + L-glutamate</text>
        <dbReference type="Rhea" id="RHEA:18321"/>
        <dbReference type="ChEBI" id="CHEBI:16810"/>
        <dbReference type="ChEBI" id="CHEBI:17865"/>
        <dbReference type="ChEBI" id="CHEBI:29985"/>
        <dbReference type="ChEBI" id="CHEBI:57427"/>
        <dbReference type="EC" id="2.6.1.42"/>
    </reaction>
</comment>
<dbReference type="PANTHER" id="PTHR11825:SF44">
    <property type="entry name" value="BRANCHED-CHAIN-AMINO-ACID AMINOTRANSFERASE"/>
    <property type="match status" value="1"/>
</dbReference>
<sequence>MEFELHPHPTPVSADERAQILKDPGFGSYFTDYMATIEWKADVSAQREAAAAGNFLDMKGTWSSARIEPFGPITLSPAAGVLHYAQEVFEGIKAYRHQDGSIWTFRPFENARRLNRSARRLALPQLDEEAFVKAIQLLVEQDQGWVPDGDGQSLYIRPFMIGTEAFLGVRPARAVSFHVIASPAGNYFGGELKPVSIMVSRQYARSGPGGTGEAKCGGNYAASLAPQLEADAQGYNQVLFLDPTHDNAVEELGGMNVMFVTDDNRLITPQLTGTILEGVTRKSILQLAEDQGMTVEERRITLDEWDRGVADGTITEVFACGTAAVITPIGTLHDGDRVIDSSHSDFAVTNRLRQTLLDLQTGASDDPHGWLYRLA</sequence>
<evidence type="ECO:0000256" key="2">
    <source>
        <dbReference type="ARBA" id="ARBA00004824"/>
    </source>
</evidence>
<evidence type="ECO:0000256" key="6">
    <source>
        <dbReference type="ARBA" id="ARBA00013053"/>
    </source>
</evidence>
<evidence type="ECO:0000256" key="3">
    <source>
        <dbReference type="ARBA" id="ARBA00004931"/>
    </source>
</evidence>
<comment type="pathway">
    <text evidence="3">Amino-acid biosynthesis; L-valine biosynthesis; L-valine from pyruvate: step 4/4.</text>
</comment>
<dbReference type="Gene3D" id="3.30.470.10">
    <property type="match status" value="1"/>
</dbReference>
<keyword evidence="9 16" id="KW-0808">Transferase</keyword>
<comment type="catalytic activity">
    <reaction evidence="12">
        <text>L-valine + 2-oxoglutarate = 3-methyl-2-oxobutanoate + L-glutamate</text>
        <dbReference type="Rhea" id="RHEA:24813"/>
        <dbReference type="ChEBI" id="CHEBI:11851"/>
        <dbReference type="ChEBI" id="CHEBI:16810"/>
        <dbReference type="ChEBI" id="CHEBI:29985"/>
        <dbReference type="ChEBI" id="CHEBI:57762"/>
        <dbReference type="EC" id="2.6.1.42"/>
    </reaction>
</comment>
<dbReference type="PANTHER" id="PTHR11825">
    <property type="entry name" value="SUBGROUP IIII AMINOTRANSFERASE"/>
    <property type="match status" value="1"/>
</dbReference>
<dbReference type="NCBIfam" id="TIGR01123">
    <property type="entry name" value="ilvE_II"/>
    <property type="match status" value="1"/>
</dbReference>
<keyword evidence="8" id="KW-0028">Amino-acid biosynthesis</keyword>
<dbReference type="InterPro" id="IPR033939">
    <property type="entry name" value="BCAT_family"/>
</dbReference>
<evidence type="ECO:0000313" key="16">
    <source>
        <dbReference type="EMBL" id="WGH93424.1"/>
    </source>
</evidence>
<evidence type="ECO:0000256" key="9">
    <source>
        <dbReference type="ARBA" id="ARBA00022679"/>
    </source>
</evidence>
<dbReference type="RefSeq" id="WP_279674932.1">
    <property type="nucleotide sequence ID" value="NZ_CP122566.1"/>
</dbReference>
<evidence type="ECO:0000256" key="10">
    <source>
        <dbReference type="ARBA" id="ARBA00022898"/>
    </source>
</evidence>
<comment type="pathway">
    <text evidence="4">Amino-acid biosynthesis; L-leucine biosynthesis; L-leucine from 3-methyl-2-oxobutanoate: step 4/4.</text>
</comment>
<keyword evidence="11" id="KW-0100">Branched-chain amino acid biosynthesis</keyword>
<evidence type="ECO:0000256" key="8">
    <source>
        <dbReference type="ARBA" id="ARBA00022605"/>
    </source>
</evidence>
<evidence type="ECO:0000256" key="5">
    <source>
        <dbReference type="ARBA" id="ARBA00009320"/>
    </source>
</evidence>
<accession>A0AAJ6AJL7</accession>
<evidence type="ECO:0000256" key="4">
    <source>
        <dbReference type="ARBA" id="ARBA00005072"/>
    </source>
</evidence>
<comment type="similarity">
    <text evidence="5">Belongs to the class-IV pyridoxal-phosphate-dependent aminotransferase family.</text>
</comment>
<keyword evidence="10" id="KW-0663">Pyridoxal phosphate</keyword>
<dbReference type="CDD" id="cd01557">
    <property type="entry name" value="BCAT_beta_family"/>
    <property type="match status" value="1"/>
</dbReference>
<protein>
    <recommendedName>
        <fullName evidence="6">branched-chain-amino-acid transaminase</fullName>
        <ecNumber evidence="6">2.6.1.42</ecNumber>
    </recommendedName>
</protein>
<evidence type="ECO:0000256" key="14">
    <source>
        <dbReference type="ARBA" id="ARBA00049229"/>
    </source>
</evidence>
<dbReference type="Gene3D" id="3.20.10.10">
    <property type="entry name" value="D-amino Acid Aminotransferase, subunit A, domain 2"/>
    <property type="match status" value="1"/>
</dbReference>